<gene>
    <name evidence="2" type="ORF">BCIN_05g02280</name>
</gene>
<dbReference type="OMA" id="RHECNTS"/>
<dbReference type="VEuPathDB" id="FungiDB:Bcin05g02280"/>
<reference evidence="2 3" key="1">
    <citation type="journal article" date="2011" name="PLoS Genet.">
        <title>Genomic analysis of the necrotrophic fungal pathogens Sclerotinia sclerotiorum and Botrytis cinerea.</title>
        <authorList>
            <person name="Amselem J."/>
            <person name="Cuomo C.A."/>
            <person name="van Kan J.A."/>
            <person name="Viaud M."/>
            <person name="Benito E.P."/>
            <person name="Couloux A."/>
            <person name="Coutinho P.M."/>
            <person name="de Vries R.P."/>
            <person name="Dyer P.S."/>
            <person name="Fillinger S."/>
            <person name="Fournier E."/>
            <person name="Gout L."/>
            <person name="Hahn M."/>
            <person name="Kohn L."/>
            <person name="Lapalu N."/>
            <person name="Plummer K.M."/>
            <person name="Pradier J.M."/>
            <person name="Quevillon E."/>
            <person name="Sharon A."/>
            <person name="Simon A."/>
            <person name="ten Have A."/>
            <person name="Tudzynski B."/>
            <person name="Tudzynski P."/>
            <person name="Wincker P."/>
            <person name="Andrew M."/>
            <person name="Anthouard V."/>
            <person name="Beever R.E."/>
            <person name="Beffa R."/>
            <person name="Benoit I."/>
            <person name="Bouzid O."/>
            <person name="Brault B."/>
            <person name="Chen Z."/>
            <person name="Choquer M."/>
            <person name="Collemare J."/>
            <person name="Cotton P."/>
            <person name="Danchin E.G."/>
            <person name="Da Silva C."/>
            <person name="Gautier A."/>
            <person name="Giraud C."/>
            <person name="Giraud T."/>
            <person name="Gonzalez C."/>
            <person name="Grossetete S."/>
            <person name="Guldener U."/>
            <person name="Henrissat B."/>
            <person name="Howlett B.J."/>
            <person name="Kodira C."/>
            <person name="Kretschmer M."/>
            <person name="Lappartient A."/>
            <person name="Leroch M."/>
            <person name="Levis C."/>
            <person name="Mauceli E."/>
            <person name="Neuveglise C."/>
            <person name="Oeser B."/>
            <person name="Pearson M."/>
            <person name="Poulain J."/>
            <person name="Poussereau N."/>
            <person name="Quesneville H."/>
            <person name="Rascle C."/>
            <person name="Schumacher J."/>
            <person name="Segurens B."/>
            <person name="Sexton A."/>
            <person name="Silva E."/>
            <person name="Sirven C."/>
            <person name="Soanes D.M."/>
            <person name="Talbot N.J."/>
            <person name="Templeton M."/>
            <person name="Yandava C."/>
            <person name="Yarden O."/>
            <person name="Zeng Q."/>
            <person name="Rollins J.A."/>
            <person name="Lebrun M.H."/>
            <person name="Dickman M."/>
        </authorList>
    </citation>
    <scope>NUCLEOTIDE SEQUENCE [LARGE SCALE GENOMIC DNA]</scope>
    <source>
        <strain evidence="2 3">B05.10</strain>
    </source>
</reference>
<reference evidence="2 3" key="2">
    <citation type="journal article" date="2012" name="Eukaryot. Cell">
        <title>Genome update of Botrytis cinerea strains B05.10 and T4.</title>
        <authorList>
            <person name="Staats M."/>
            <person name="van Kan J.A."/>
        </authorList>
    </citation>
    <scope>NUCLEOTIDE SEQUENCE [LARGE SCALE GENOMIC DNA]</scope>
    <source>
        <strain evidence="2 3">B05.10</strain>
    </source>
</reference>
<feature type="region of interest" description="Disordered" evidence="1">
    <location>
        <begin position="89"/>
        <end position="168"/>
    </location>
</feature>
<reference evidence="2 3" key="3">
    <citation type="journal article" date="2017" name="Mol. Plant Pathol.">
        <title>A gapless genome sequence of the fungus Botrytis cinerea.</title>
        <authorList>
            <person name="Van Kan J.A."/>
            <person name="Stassen J.H."/>
            <person name="Mosbach A."/>
            <person name="Van Der Lee T.A."/>
            <person name="Faino L."/>
            <person name="Farmer A.D."/>
            <person name="Papasotiriou D.G."/>
            <person name="Zhou S."/>
            <person name="Seidl M.F."/>
            <person name="Cottam E."/>
            <person name="Edel D."/>
            <person name="Hahn M."/>
            <person name="Schwartz D.C."/>
            <person name="Dietrich R.A."/>
            <person name="Widdison S."/>
            <person name="Scalliet G."/>
        </authorList>
    </citation>
    <scope>NUCLEOTIDE SEQUENCE [LARGE SCALE GENOMIC DNA]</scope>
    <source>
        <strain evidence="2 3">B05.10</strain>
    </source>
</reference>
<keyword evidence="3" id="KW-1185">Reference proteome</keyword>
<evidence type="ECO:0000313" key="2">
    <source>
        <dbReference type="EMBL" id="ATZ49824.1"/>
    </source>
</evidence>
<organism evidence="2 3">
    <name type="scientific">Botryotinia fuckeliana (strain B05.10)</name>
    <name type="common">Noble rot fungus</name>
    <name type="synonym">Botrytis cinerea</name>
    <dbReference type="NCBI Taxonomy" id="332648"/>
    <lineage>
        <taxon>Eukaryota</taxon>
        <taxon>Fungi</taxon>
        <taxon>Dikarya</taxon>
        <taxon>Ascomycota</taxon>
        <taxon>Pezizomycotina</taxon>
        <taxon>Leotiomycetes</taxon>
        <taxon>Helotiales</taxon>
        <taxon>Sclerotiniaceae</taxon>
        <taxon>Botrytis</taxon>
    </lineage>
</organism>
<dbReference type="GeneID" id="5440724"/>
<sequence length="683" mass="74357">MVGVKTWTEDGIWFVLLASKILSPSSTQKSKPGRFFTDEAIGLLCKKNIKDLRHTPNAASVRYARTQKPEAQPSPAVLEIIEQLRSSISQAQDSTNGSILENPRHGTMAPQRRSSSGGSSNTSSNTMSTIPMGPLTPSQPRRIDNWNSSEAGQFTPNRSHTMSMSASGPLNSAQLEVPQEIYPYGRGHENGVLLANTYQQQHGSGPLGNGSRRQQPRQVHSAMTRSTPLWYPGAEVSSLMRQAKGNGQEMNAYMQNGGGALEYSQHTSPGTMYQFYGNQMGPDTPPIQSYGHETPMDSPHSTNYGNYTQGLSGLGINGIPIPTGPIDVGTSSYPHGAPSYGQFNACMMPQNRRFYGETVPHDGLPSTNQYSPQQQYSTEYPFPPSNVDLDGMEVVPQRSHGLSQVIMNDSNFANLSPLGLAQSIFTSPSDISGSSNDFIEPLDSQSKSNDLEEQGVFTYQVEIISQEPQPSVSTEKGKKRSVDEAEISDINSDGSYERRKKKHNSQDKDCSEQLNSNDQNARYARGLSEKLPDNARKLCIAASSGSPIDSSVIALDVTSGAVVASGVDPATHSLNEAGLSPISTNLTIDSGDPTNTKVNDSPHEMPSLKSQGIFHESVEIFPHQEDVTATRNSNGIEDESLSVEDFLGHSDYFDDIYYSLTTSFHEMSDEVIQANYAYLLDQI</sequence>
<protein>
    <submittedName>
        <fullName evidence="2">Uncharacterized protein</fullName>
    </submittedName>
</protein>
<evidence type="ECO:0000256" key="1">
    <source>
        <dbReference type="SAM" id="MobiDB-lite"/>
    </source>
</evidence>
<dbReference type="Proteomes" id="UP000001798">
    <property type="component" value="Chromosome 5"/>
</dbReference>
<name>A0A384JHG8_BOTFB</name>
<dbReference type="AlphaFoldDB" id="A0A384JHG8"/>
<dbReference type="KEGG" id="bfu:BCIN_05g02280"/>
<evidence type="ECO:0000313" key="3">
    <source>
        <dbReference type="Proteomes" id="UP000001798"/>
    </source>
</evidence>
<dbReference type="EMBL" id="CP009809">
    <property type="protein sequence ID" value="ATZ49824.1"/>
    <property type="molecule type" value="Genomic_DNA"/>
</dbReference>
<accession>A0A384JHG8</accession>
<feature type="compositionally biased region" description="Polar residues" evidence="1">
    <location>
        <begin position="145"/>
        <end position="168"/>
    </location>
</feature>
<dbReference type="RefSeq" id="XP_024548678.1">
    <property type="nucleotide sequence ID" value="XM_024692896.1"/>
</dbReference>
<dbReference type="OrthoDB" id="3532647at2759"/>
<feature type="region of interest" description="Disordered" evidence="1">
    <location>
        <begin position="467"/>
        <end position="521"/>
    </location>
</feature>
<proteinExistence type="predicted"/>
<feature type="compositionally biased region" description="Polar residues" evidence="1">
    <location>
        <begin position="89"/>
        <end position="99"/>
    </location>
</feature>
<feature type="compositionally biased region" description="Low complexity" evidence="1">
    <location>
        <begin position="114"/>
        <end position="129"/>
    </location>
</feature>